<name>A0A385SLZ5_9BACT</name>
<dbReference type="InterPro" id="IPR025633">
    <property type="entry name" value="DUF4291"/>
</dbReference>
<dbReference type="Proteomes" id="UP000266183">
    <property type="component" value="Chromosome"/>
</dbReference>
<evidence type="ECO:0000313" key="2">
    <source>
        <dbReference type="Proteomes" id="UP000266183"/>
    </source>
</evidence>
<proteinExistence type="predicted"/>
<accession>A0A385SLZ5</accession>
<dbReference type="AlphaFoldDB" id="A0A385SLZ5"/>
<dbReference type="PANTHER" id="PTHR38567:SF1">
    <property type="entry name" value="DUF4291 DOMAIN-CONTAINING PROTEIN"/>
    <property type="match status" value="1"/>
</dbReference>
<sequence>MNIITTSTTPYHESVERLPKEGNHIIGRVTTDHIVVYQAFRNSIADYAVKHQTFGGNDYSYNRMSWIKTSFLWMMFRSGWAQKEGQERILAITIRKKDFERILAQSAYASFQRDVYENEDEWRQSLQQYEGRLQWDPDHDPFGNTTVRRAIQLGLKGGMLEQFGSTQIVSIEDMTFFVNEQYQYVNNRQLDKLKIPLESVFVPQDPAIAKKIGLTLL</sequence>
<dbReference type="OrthoDB" id="65842at2"/>
<dbReference type="EMBL" id="CP032382">
    <property type="protein sequence ID" value="AYB30450.1"/>
    <property type="molecule type" value="Genomic_DNA"/>
</dbReference>
<dbReference type="RefSeq" id="WP_119753761.1">
    <property type="nucleotide sequence ID" value="NZ_CP032382.1"/>
</dbReference>
<gene>
    <name evidence="1" type="ORF">D4L85_07590</name>
</gene>
<dbReference type="KEGG" id="chk:D4L85_07590"/>
<protein>
    <submittedName>
        <fullName evidence="1">DUF4291 domain-containing protein</fullName>
    </submittedName>
</protein>
<evidence type="ECO:0000313" key="1">
    <source>
        <dbReference type="EMBL" id="AYB30450.1"/>
    </source>
</evidence>
<reference evidence="2" key="1">
    <citation type="submission" date="2018-09" db="EMBL/GenBank/DDBJ databases">
        <title>Chryseolinea sp. KIS68-18 isolated from soil.</title>
        <authorList>
            <person name="Weon H.-Y."/>
            <person name="Kwon S.-W."/>
            <person name="Lee S.A."/>
        </authorList>
    </citation>
    <scope>NUCLEOTIDE SEQUENCE [LARGE SCALE GENOMIC DNA]</scope>
    <source>
        <strain evidence="2">KIS68-18</strain>
    </source>
</reference>
<organism evidence="1 2">
    <name type="scientific">Chryseolinea soli</name>
    <dbReference type="NCBI Taxonomy" id="2321403"/>
    <lineage>
        <taxon>Bacteria</taxon>
        <taxon>Pseudomonadati</taxon>
        <taxon>Bacteroidota</taxon>
        <taxon>Cytophagia</taxon>
        <taxon>Cytophagales</taxon>
        <taxon>Fulvivirgaceae</taxon>
        <taxon>Chryseolinea</taxon>
    </lineage>
</organism>
<keyword evidence="2" id="KW-1185">Reference proteome</keyword>
<dbReference type="Pfam" id="PF14124">
    <property type="entry name" value="DUF4291"/>
    <property type="match status" value="1"/>
</dbReference>
<dbReference type="PANTHER" id="PTHR38567">
    <property type="entry name" value="DUF4291 DOMAIN-CONTAINING PROTEIN"/>
    <property type="match status" value="1"/>
</dbReference>